<feature type="region of interest" description="Disordered" evidence="4">
    <location>
        <begin position="311"/>
        <end position="350"/>
    </location>
</feature>
<keyword evidence="1 5" id="KW-0732">Signal</keyword>
<keyword evidence="8" id="KW-1185">Reference proteome</keyword>
<dbReference type="EMBL" id="LSSL01000265">
    <property type="protein sequence ID" value="OLY85039.1"/>
    <property type="molecule type" value="Genomic_DNA"/>
</dbReference>
<dbReference type="InterPro" id="IPR000757">
    <property type="entry name" value="Beta-glucanase-like"/>
</dbReference>
<dbReference type="PANTHER" id="PTHR10963:SF22">
    <property type="entry name" value="GLYCOSIDASE CRH2-RELATED"/>
    <property type="match status" value="1"/>
</dbReference>
<dbReference type="AlphaFoldDB" id="A0A1R0H7C7"/>
<feature type="compositionally biased region" description="Polar residues" evidence="4">
    <location>
        <begin position="317"/>
        <end position="333"/>
    </location>
</feature>
<keyword evidence="2" id="KW-0378">Hydrolase</keyword>
<dbReference type="SUPFAM" id="SSF49899">
    <property type="entry name" value="Concanavalin A-like lectins/glucanases"/>
    <property type="match status" value="1"/>
</dbReference>
<feature type="domain" description="GH16" evidence="6">
    <location>
        <begin position="60"/>
        <end position="284"/>
    </location>
</feature>
<dbReference type="InterPro" id="IPR050546">
    <property type="entry name" value="Glycosyl_Hydrlase_16"/>
</dbReference>
<feature type="signal peptide" evidence="5">
    <location>
        <begin position="1"/>
        <end position="17"/>
    </location>
</feature>
<dbReference type="Pfam" id="PF00722">
    <property type="entry name" value="Glyco_hydro_16"/>
    <property type="match status" value="1"/>
</dbReference>
<dbReference type="InterPro" id="IPR008263">
    <property type="entry name" value="GH16_AS"/>
</dbReference>
<feature type="chain" id="PRO_5013203743" evidence="5">
    <location>
        <begin position="18"/>
        <end position="396"/>
    </location>
</feature>
<evidence type="ECO:0000259" key="6">
    <source>
        <dbReference type="PROSITE" id="PS51762"/>
    </source>
</evidence>
<dbReference type="STRING" id="133383.A0A1R0H7C7"/>
<dbReference type="OrthoDB" id="4781at2759"/>
<dbReference type="PANTHER" id="PTHR10963">
    <property type="entry name" value="GLYCOSYL HYDROLASE-RELATED"/>
    <property type="match status" value="1"/>
</dbReference>
<dbReference type="Proteomes" id="UP000187455">
    <property type="component" value="Unassembled WGS sequence"/>
</dbReference>
<organism evidence="7 8">
    <name type="scientific">Smittium mucronatum</name>
    <dbReference type="NCBI Taxonomy" id="133383"/>
    <lineage>
        <taxon>Eukaryota</taxon>
        <taxon>Fungi</taxon>
        <taxon>Fungi incertae sedis</taxon>
        <taxon>Zoopagomycota</taxon>
        <taxon>Kickxellomycotina</taxon>
        <taxon>Harpellomycetes</taxon>
        <taxon>Harpellales</taxon>
        <taxon>Legeriomycetaceae</taxon>
        <taxon>Smittium</taxon>
    </lineage>
</organism>
<dbReference type="InterPro" id="IPR013320">
    <property type="entry name" value="ConA-like_dom_sf"/>
</dbReference>
<evidence type="ECO:0000313" key="7">
    <source>
        <dbReference type="EMBL" id="OLY85039.1"/>
    </source>
</evidence>
<accession>A0A1R0H7C7</accession>
<comment type="caution">
    <text evidence="7">The sequence shown here is derived from an EMBL/GenBank/DDBJ whole genome shotgun (WGS) entry which is preliminary data.</text>
</comment>
<evidence type="ECO:0000256" key="5">
    <source>
        <dbReference type="SAM" id="SignalP"/>
    </source>
</evidence>
<sequence>MYSKIIKLLAFLSIVSAQCVHYGDGKSNCPSDTPCCFQGYCDANAYFCMLGNCEPKNSYSPDSCWPKPMCKNTNENFSNPSSLVDARDFTGDVDKEAWYSSELVNYSKISNGNLVLALKPASDLKATGQGTTVYFSRWIDHGKITINAKSACRSPGVVSSFIVRNEFGDEIDFEWVGKDTSNVQTNYYYNNELDYTKMVPSPNLGDTTSKYIQYTIDWQLDSISWYAAGNLIRTVRRADTWSVAENVYKFPDRPAQLSFSVWDGSNGRPKGTSDWAGSPIIYTPSTEYDFNIDNVQIKCLYSGNDTYKIPTKAMPQSADSQPSGSTTQASGNAKPTPSSGSNTSSGGKNDQVSLAEFQSGQSTILSPSSASSRLQFTLFSLVSSLLTYFLIATFIV</sequence>
<proteinExistence type="predicted"/>
<dbReference type="GO" id="GO:0005975">
    <property type="term" value="P:carbohydrate metabolic process"/>
    <property type="evidence" value="ECO:0007669"/>
    <property type="project" value="InterPro"/>
</dbReference>
<evidence type="ECO:0000256" key="3">
    <source>
        <dbReference type="ARBA" id="ARBA00023295"/>
    </source>
</evidence>
<evidence type="ECO:0000256" key="1">
    <source>
        <dbReference type="ARBA" id="ARBA00022729"/>
    </source>
</evidence>
<reference evidence="7 8" key="1">
    <citation type="journal article" date="2016" name="Mol. Biol. Evol.">
        <title>Genome-Wide Survey of Gut Fungi (Harpellales) Reveals the First Horizontally Transferred Ubiquitin Gene from a Mosquito Host.</title>
        <authorList>
            <person name="Wang Y."/>
            <person name="White M.M."/>
            <person name="Kvist S."/>
            <person name="Moncalvo J.M."/>
        </authorList>
    </citation>
    <scope>NUCLEOTIDE SEQUENCE [LARGE SCALE GENOMIC DNA]</scope>
    <source>
        <strain evidence="7 8">ALG-7-W6</strain>
    </source>
</reference>
<evidence type="ECO:0000313" key="8">
    <source>
        <dbReference type="Proteomes" id="UP000187455"/>
    </source>
</evidence>
<evidence type="ECO:0000256" key="4">
    <source>
        <dbReference type="SAM" id="MobiDB-lite"/>
    </source>
</evidence>
<dbReference type="PROSITE" id="PS01034">
    <property type="entry name" value="GH16_1"/>
    <property type="match status" value="1"/>
</dbReference>
<feature type="compositionally biased region" description="Low complexity" evidence="4">
    <location>
        <begin position="334"/>
        <end position="349"/>
    </location>
</feature>
<keyword evidence="3 7" id="KW-0326">Glycosidase</keyword>
<dbReference type="Gene3D" id="2.60.120.200">
    <property type="match status" value="1"/>
</dbReference>
<evidence type="ECO:0000256" key="2">
    <source>
        <dbReference type="ARBA" id="ARBA00022801"/>
    </source>
</evidence>
<name>A0A1R0H7C7_9FUNG</name>
<dbReference type="GO" id="GO:0004553">
    <property type="term" value="F:hydrolase activity, hydrolyzing O-glycosyl compounds"/>
    <property type="evidence" value="ECO:0007669"/>
    <property type="project" value="InterPro"/>
</dbReference>
<dbReference type="PROSITE" id="PS51762">
    <property type="entry name" value="GH16_2"/>
    <property type="match status" value="1"/>
</dbReference>
<protein>
    <submittedName>
        <fullName evidence="7">Putative glycosidase crf2</fullName>
    </submittedName>
</protein>
<gene>
    <name evidence="7" type="ORF">AYI68_g784</name>
</gene>